<proteinExistence type="predicted"/>
<dbReference type="Proteomes" id="UP001210809">
    <property type="component" value="Unassembled WGS sequence"/>
</dbReference>
<reference evidence="2" key="2">
    <citation type="submission" date="2023-01" db="EMBL/GenBank/DDBJ databases">
        <title>Human gut microbiome strain richness.</title>
        <authorList>
            <person name="Chen-Liaw A."/>
        </authorList>
    </citation>
    <scope>NUCLEOTIDE SEQUENCE</scope>
    <source>
        <strain evidence="2">1001283st1_G1_1001283B150217_161031</strain>
    </source>
</reference>
<sequence>MSIKDKKRILTDYYRKHGGLPKGNLDIDADTDTVGNVFVDDSYVGAFDYCKGEFISLA</sequence>
<dbReference type="Proteomes" id="UP000095662">
    <property type="component" value="Unassembled WGS sequence"/>
</dbReference>
<reference evidence="1 3" key="1">
    <citation type="submission" date="2015-09" db="EMBL/GenBank/DDBJ databases">
        <authorList>
            <consortium name="Pathogen Informatics"/>
        </authorList>
    </citation>
    <scope>NUCLEOTIDE SEQUENCE [LARGE SCALE GENOMIC DNA]</scope>
    <source>
        <strain evidence="1 3">2789STDY5834928</strain>
    </source>
</reference>
<name>A0A174ZSH5_9FIRM</name>
<dbReference type="AlphaFoldDB" id="A0A174ZSH5"/>
<protein>
    <submittedName>
        <fullName evidence="1">Uncharacterized protein</fullName>
    </submittedName>
</protein>
<evidence type="ECO:0000313" key="3">
    <source>
        <dbReference type="Proteomes" id="UP000095662"/>
    </source>
</evidence>
<gene>
    <name evidence="1" type="ORF">ERS852540_02062</name>
    <name evidence="2" type="ORF">PNE09_01265</name>
</gene>
<accession>A0A174ZSH5</accession>
<dbReference type="STRING" id="39492.ERS852540_02062"/>
<dbReference type="EMBL" id="JAQLXW010000001">
    <property type="protein sequence ID" value="MDB8002688.1"/>
    <property type="molecule type" value="Genomic_DNA"/>
</dbReference>
<evidence type="ECO:0000313" key="1">
    <source>
        <dbReference type="EMBL" id="CUQ90184.1"/>
    </source>
</evidence>
<dbReference type="EMBL" id="CZBY01000019">
    <property type="protein sequence ID" value="CUQ90184.1"/>
    <property type="molecule type" value="Genomic_DNA"/>
</dbReference>
<organism evidence="1 3">
    <name type="scientific">[Eubacterium] siraeum</name>
    <dbReference type="NCBI Taxonomy" id="39492"/>
    <lineage>
        <taxon>Bacteria</taxon>
        <taxon>Bacillati</taxon>
        <taxon>Bacillota</taxon>
        <taxon>Clostridia</taxon>
        <taxon>Eubacteriales</taxon>
        <taxon>Oscillospiraceae</taxon>
        <taxon>Oscillospiraceae incertae sedis</taxon>
    </lineage>
</organism>
<evidence type="ECO:0000313" key="2">
    <source>
        <dbReference type="EMBL" id="MDB8002688.1"/>
    </source>
</evidence>